<reference evidence="5 6" key="1">
    <citation type="submission" date="2019-12" db="EMBL/GenBank/DDBJ databases">
        <title>Paenibacillus sp. nov. sp. isolated from soil.</title>
        <authorList>
            <person name="Kim J."/>
            <person name="Jeong S.E."/>
            <person name="Jung H.S."/>
            <person name="Jeon C.O."/>
        </authorList>
    </citation>
    <scope>NUCLEOTIDE SEQUENCE [LARGE SCALE GENOMIC DNA]</scope>
    <source>
        <strain evidence="5 6">5J-6</strain>
    </source>
</reference>
<keyword evidence="3" id="KW-0804">Transcription</keyword>
<proteinExistence type="predicted"/>
<dbReference type="Gene3D" id="2.60.120.280">
    <property type="entry name" value="Regulatory protein AraC"/>
    <property type="match status" value="1"/>
</dbReference>
<evidence type="ECO:0000313" key="5">
    <source>
        <dbReference type="EMBL" id="MZQ82283.1"/>
    </source>
</evidence>
<sequence>MSEFMCFSAQENRTTIPGKLVSGRYRQPFGYRVKRSKGTKDFYLTMTLHGKGLFHNGSEACECPESEISLITPGTPHYYGTPEHTVWEFNWCHFVPREDWLPLLQLPEMIKGIRSARFDNEKDWFHLAGAFNSLIQYNEETDLFSERLAVNALEEILLLISKNTLEKHFQMDSRVEETIKLISQHYRKPFNVPELAARVNLSASRFAHLFKTQTGEAVMEMLNKIRLRQSKKLLETTTLSIAEIAEEVGFNHPFYFSRQFAAFYGTPPAVFRKHILHARN</sequence>
<dbReference type="InterPro" id="IPR037923">
    <property type="entry name" value="HTH-like"/>
</dbReference>
<dbReference type="InterPro" id="IPR009057">
    <property type="entry name" value="Homeodomain-like_sf"/>
</dbReference>
<dbReference type="PROSITE" id="PS00041">
    <property type="entry name" value="HTH_ARAC_FAMILY_1"/>
    <property type="match status" value="1"/>
</dbReference>
<dbReference type="InterPro" id="IPR018060">
    <property type="entry name" value="HTH_AraC"/>
</dbReference>
<dbReference type="Pfam" id="PF12833">
    <property type="entry name" value="HTH_18"/>
    <property type="match status" value="1"/>
</dbReference>
<comment type="caution">
    <text evidence="5">The sequence shown here is derived from an EMBL/GenBank/DDBJ whole genome shotgun (WGS) entry which is preliminary data.</text>
</comment>
<keyword evidence="1" id="KW-0805">Transcription regulation</keyword>
<dbReference type="Proteomes" id="UP000481087">
    <property type="component" value="Unassembled WGS sequence"/>
</dbReference>
<dbReference type="InterPro" id="IPR003313">
    <property type="entry name" value="AraC-bd"/>
</dbReference>
<dbReference type="PROSITE" id="PS01124">
    <property type="entry name" value="HTH_ARAC_FAMILY_2"/>
    <property type="match status" value="1"/>
</dbReference>
<feature type="domain" description="HTH araC/xylS-type" evidence="4">
    <location>
        <begin position="176"/>
        <end position="274"/>
    </location>
</feature>
<organism evidence="5 6">
    <name type="scientific">Paenibacillus silvestris</name>
    <dbReference type="NCBI Taxonomy" id="2606219"/>
    <lineage>
        <taxon>Bacteria</taxon>
        <taxon>Bacillati</taxon>
        <taxon>Bacillota</taxon>
        <taxon>Bacilli</taxon>
        <taxon>Bacillales</taxon>
        <taxon>Paenibacillaceae</taxon>
        <taxon>Paenibacillus</taxon>
    </lineage>
</organism>
<dbReference type="Pfam" id="PF02311">
    <property type="entry name" value="AraC_binding"/>
    <property type="match status" value="1"/>
</dbReference>
<protein>
    <submittedName>
        <fullName evidence="5">Helix-turn-helix domain-containing protein</fullName>
    </submittedName>
</protein>
<accession>A0A6L8UVP3</accession>
<evidence type="ECO:0000256" key="3">
    <source>
        <dbReference type="ARBA" id="ARBA00023163"/>
    </source>
</evidence>
<dbReference type="Gene3D" id="1.10.10.60">
    <property type="entry name" value="Homeodomain-like"/>
    <property type="match status" value="2"/>
</dbReference>
<evidence type="ECO:0000259" key="4">
    <source>
        <dbReference type="PROSITE" id="PS01124"/>
    </source>
</evidence>
<dbReference type="PRINTS" id="PR00032">
    <property type="entry name" value="HTHARAC"/>
</dbReference>
<keyword evidence="2" id="KW-0238">DNA-binding</keyword>
<dbReference type="SMART" id="SM00342">
    <property type="entry name" value="HTH_ARAC"/>
    <property type="match status" value="1"/>
</dbReference>
<dbReference type="SUPFAM" id="SSF51215">
    <property type="entry name" value="Regulatory protein AraC"/>
    <property type="match status" value="1"/>
</dbReference>
<dbReference type="EMBL" id="WTUZ01000011">
    <property type="protein sequence ID" value="MZQ82283.1"/>
    <property type="molecule type" value="Genomic_DNA"/>
</dbReference>
<dbReference type="RefSeq" id="WP_161406522.1">
    <property type="nucleotide sequence ID" value="NZ_WTUZ01000011.1"/>
</dbReference>
<dbReference type="InterPro" id="IPR018062">
    <property type="entry name" value="HTH_AraC-typ_CS"/>
</dbReference>
<evidence type="ECO:0000256" key="1">
    <source>
        <dbReference type="ARBA" id="ARBA00023015"/>
    </source>
</evidence>
<dbReference type="GO" id="GO:0043565">
    <property type="term" value="F:sequence-specific DNA binding"/>
    <property type="evidence" value="ECO:0007669"/>
    <property type="project" value="InterPro"/>
</dbReference>
<evidence type="ECO:0000313" key="6">
    <source>
        <dbReference type="Proteomes" id="UP000481087"/>
    </source>
</evidence>
<name>A0A6L8UVP3_9BACL</name>
<dbReference type="GO" id="GO:0003700">
    <property type="term" value="F:DNA-binding transcription factor activity"/>
    <property type="evidence" value="ECO:0007669"/>
    <property type="project" value="InterPro"/>
</dbReference>
<dbReference type="InterPro" id="IPR020449">
    <property type="entry name" value="Tscrpt_reg_AraC-type_HTH"/>
</dbReference>
<keyword evidence="6" id="KW-1185">Reference proteome</keyword>
<gene>
    <name evidence="5" type="ORF">GQF01_09050</name>
</gene>
<dbReference type="PANTHER" id="PTHR43280">
    <property type="entry name" value="ARAC-FAMILY TRANSCRIPTIONAL REGULATOR"/>
    <property type="match status" value="1"/>
</dbReference>
<dbReference type="SUPFAM" id="SSF46689">
    <property type="entry name" value="Homeodomain-like"/>
    <property type="match status" value="2"/>
</dbReference>
<evidence type="ECO:0000256" key="2">
    <source>
        <dbReference type="ARBA" id="ARBA00023125"/>
    </source>
</evidence>
<dbReference type="PANTHER" id="PTHR43280:SF2">
    <property type="entry name" value="HTH-TYPE TRANSCRIPTIONAL REGULATOR EXSA"/>
    <property type="match status" value="1"/>
</dbReference>
<dbReference type="AlphaFoldDB" id="A0A6L8UVP3"/>